<evidence type="ECO:0000259" key="1">
    <source>
        <dbReference type="PROSITE" id="PS51462"/>
    </source>
</evidence>
<reference evidence="2 3" key="1">
    <citation type="submission" date="2021-05" db="EMBL/GenBank/DDBJ databases">
        <title>Novel Bacillus species.</title>
        <authorList>
            <person name="Liu G."/>
        </authorList>
    </citation>
    <scope>NUCLEOTIDE SEQUENCE [LARGE SCALE GENOMIC DNA]</scope>
    <source>
        <strain evidence="2 3">FJAT-49732</strain>
    </source>
</reference>
<name>A0A942TQT1_9BACI</name>
<sequence>MGKDPLRDKQGLTEEEFLQKYDISIYERPSVTVDMLIFTVVDEEKENYRKLPEKSLKLLLVKRGVHPYIGQWALPGGFVTNDESLDEAALRELKTETNIDDVYMEQLYTWGDVKRDPRTRVISCSYMALIDSRALEVKAGDDAVDARWFDARYSVLEEKKTILEKGFSFERVIKITLSNDQAKLEATIKIIEKYSGKAVTVERDVMVSNGVSFDHAKMIQYAIERLRNKIEYTDIAFNLMPELFTLSELQQVYEVTLGRELLSSAFRRKIKDMVIETNQFTKDAGHRPAKLFRFNPNWRYL</sequence>
<dbReference type="Proteomes" id="UP000682713">
    <property type="component" value="Unassembled WGS sequence"/>
</dbReference>
<dbReference type="PANTHER" id="PTHR43736:SF4">
    <property type="entry name" value="SLR1690 PROTEIN"/>
    <property type="match status" value="1"/>
</dbReference>
<dbReference type="Gene3D" id="1.10.10.10">
    <property type="entry name" value="Winged helix-like DNA-binding domain superfamily/Winged helix DNA-binding domain"/>
    <property type="match status" value="1"/>
</dbReference>
<feature type="domain" description="Nudix hydrolase" evidence="1">
    <location>
        <begin position="28"/>
        <end position="171"/>
    </location>
</feature>
<dbReference type="InterPro" id="IPR036388">
    <property type="entry name" value="WH-like_DNA-bd_sf"/>
</dbReference>
<proteinExistence type="predicted"/>
<keyword evidence="2" id="KW-0378">Hydrolase</keyword>
<dbReference type="EMBL" id="JAGYPJ010000001">
    <property type="protein sequence ID" value="MBS4201207.1"/>
    <property type="molecule type" value="Genomic_DNA"/>
</dbReference>
<dbReference type="InterPro" id="IPR054105">
    <property type="entry name" value="WHD_NrtR"/>
</dbReference>
<evidence type="ECO:0000313" key="2">
    <source>
        <dbReference type="EMBL" id="MBS4201207.1"/>
    </source>
</evidence>
<dbReference type="Gene3D" id="3.90.79.10">
    <property type="entry name" value="Nucleoside Triphosphate Pyrophosphohydrolase"/>
    <property type="match status" value="1"/>
</dbReference>
<evidence type="ECO:0000313" key="3">
    <source>
        <dbReference type="Proteomes" id="UP000682713"/>
    </source>
</evidence>
<dbReference type="Pfam" id="PF00293">
    <property type="entry name" value="NUDIX"/>
    <property type="match status" value="1"/>
</dbReference>
<dbReference type="AlphaFoldDB" id="A0A942TQT1"/>
<dbReference type="Pfam" id="PF21906">
    <property type="entry name" value="WHD_NrtR"/>
    <property type="match status" value="1"/>
</dbReference>
<dbReference type="GO" id="GO:0016787">
    <property type="term" value="F:hydrolase activity"/>
    <property type="evidence" value="ECO:0007669"/>
    <property type="project" value="UniProtKB-KW"/>
</dbReference>
<dbReference type="PANTHER" id="PTHR43736">
    <property type="entry name" value="ADP-RIBOSE PYROPHOSPHATASE"/>
    <property type="match status" value="1"/>
</dbReference>
<dbReference type="SUPFAM" id="SSF46785">
    <property type="entry name" value="Winged helix' DNA-binding domain"/>
    <property type="match status" value="1"/>
</dbReference>
<dbReference type="PROSITE" id="PS51462">
    <property type="entry name" value="NUDIX"/>
    <property type="match status" value="1"/>
</dbReference>
<comment type="caution">
    <text evidence="2">The sequence shown here is derived from an EMBL/GenBank/DDBJ whole genome shotgun (WGS) entry which is preliminary data.</text>
</comment>
<keyword evidence="3" id="KW-1185">Reference proteome</keyword>
<organism evidence="2 3">
    <name type="scientific">Lederbergia citrisecunda</name>
    <dbReference type="NCBI Taxonomy" id="2833583"/>
    <lineage>
        <taxon>Bacteria</taxon>
        <taxon>Bacillati</taxon>
        <taxon>Bacillota</taxon>
        <taxon>Bacilli</taxon>
        <taxon>Bacillales</taxon>
        <taxon>Bacillaceae</taxon>
        <taxon>Lederbergia</taxon>
    </lineage>
</organism>
<dbReference type="InterPro" id="IPR015797">
    <property type="entry name" value="NUDIX_hydrolase-like_dom_sf"/>
</dbReference>
<gene>
    <name evidence="2" type="ORF">KHA93_16335</name>
</gene>
<protein>
    <submittedName>
        <fullName evidence="2">NUDIX hydrolase</fullName>
    </submittedName>
</protein>
<dbReference type="CDD" id="cd18873">
    <property type="entry name" value="NUDIX_NadM_like"/>
    <property type="match status" value="1"/>
</dbReference>
<dbReference type="InterPro" id="IPR000086">
    <property type="entry name" value="NUDIX_hydrolase_dom"/>
</dbReference>
<accession>A0A942TQT1</accession>
<dbReference type="SUPFAM" id="SSF55811">
    <property type="entry name" value="Nudix"/>
    <property type="match status" value="1"/>
</dbReference>
<dbReference type="RefSeq" id="WP_213111708.1">
    <property type="nucleotide sequence ID" value="NZ_JAGYPJ010000001.1"/>
</dbReference>
<dbReference type="InterPro" id="IPR036390">
    <property type="entry name" value="WH_DNA-bd_sf"/>
</dbReference>